<evidence type="ECO:0000313" key="3">
    <source>
        <dbReference type="EMBL" id="SFQ95069.1"/>
    </source>
</evidence>
<dbReference type="CDD" id="cd07724">
    <property type="entry name" value="POD-like_MBL-fold"/>
    <property type="match status" value="1"/>
</dbReference>
<dbReference type="GO" id="GO:0046872">
    <property type="term" value="F:metal ion binding"/>
    <property type="evidence" value="ECO:0007669"/>
    <property type="project" value="UniProtKB-KW"/>
</dbReference>
<dbReference type="OrthoDB" id="9784009at2"/>
<sequence length="299" mass="32156">MQFYPSSGKTGSPDVAAFYDAASGSWQYVASDPASGAAVIIDPVLDFDPASASTWTASADDILAYVRDKGLAVDWVLDTHPHADHFSSAAYLAATLGAKQAIGSKVLDVQRIWSDLYADESLNGHPEYWDRLFADGDEFAVGGLGIRVMLSTGHTLASITYVIGDAVFAHDTFMVPDSGTARADFPGGSSAELWDSLQAILAMPGDTRVFVGHDYGKDGRDVACMATVEEHKAQNIHVKDGSTKEGFIETRDARDATLPLPDRMLYALQINIRGGRLPEPDEKGRAVLSVPLNRFEAKD</sequence>
<dbReference type="AlphaFoldDB" id="A0A1I6CPI8"/>
<reference evidence="3 4" key="1">
    <citation type="submission" date="2016-10" db="EMBL/GenBank/DDBJ databases">
        <authorList>
            <person name="de Groot N.N."/>
        </authorList>
    </citation>
    <scope>NUCLEOTIDE SEQUENCE [LARGE SCALE GENOMIC DNA]</scope>
    <source>
        <strain evidence="4">KMM 9023,NRIC 0796,JCM 17311,KCTC 23692</strain>
    </source>
</reference>
<dbReference type="STRING" id="871652.SAMN04515673_101148"/>
<dbReference type="GO" id="GO:0070813">
    <property type="term" value="P:hydrogen sulfide metabolic process"/>
    <property type="evidence" value="ECO:0007669"/>
    <property type="project" value="TreeGrafter"/>
</dbReference>
<dbReference type="InterPro" id="IPR044528">
    <property type="entry name" value="POD-like_MBL-fold"/>
</dbReference>
<dbReference type="SMART" id="SM00849">
    <property type="entry name" value="Lactamase_B"/>
    <property type="match status" value="1"/>
</dbReference>
<protein>
    <submittedName>
        <fullName evidence="3">Glyoxylase, beta-lactamase superfamily II</fullName>
    </submittedName>
</protein>
<dbReference type="SUPFAM" id="SSF56281">
    <property type="entry name" value="Metallo-hydrolase/oxidoreductase"/>
    <property type="match status" value="1"/>
</dbReference>
<organism evidence="3 4">
    <name type="scientific">Poseidonocella sedimentorum</name>
    <dbReference type="NCBI Taxonomy" id="871652"/>
    <lineage>
        <taxon>Bacteria</taxon>
        <taxon>Pseudomonadati</taxon>
        <taxon>Pseudomonadota</taxon>
        <taxon>Alphaproteobacteria</taxon>
        <taxon>Rhodobacterales</taxon>
        <taxon>Roseobacteraceae</taxon>
        <taxon>Poseidonocella</taxon>
    </lineage>
</organism>
<dbReference type="GO" id="GO:0050313">
    <property type="term" value="F:sulfur dioxygenase activity"/>
    <property type="evidence" value="ECO:0007669"/>
    <property type="project" value="InterPro"/>
</dbReference>
<gene>
    <name evidence="3" type="ORF">SAMN04515673_101148</name>
</gene>
<keyword evidence="1" id="KW-0479">Metal-binding</keyword>
<dbReference type="Proteomes" id="UP000199302">
    <property type="component" value="Unassembled WGS sequence"/>
</dbReference>
<dbReference type="PANTHER" id="PTHR43084:SF1">
    <property type="entry name" value="PERSULFIDE DIOXYGENASE ETHE1, MITOCHONDRIAL"/>
    <property type="match status" value="1"/>
</dbReference>
<evidence type="ECO:0000256" key="1">
    <source>
        <dbReference type="ARBA" id="ARBA00022723"/>
    </source>
</evidence>
<proteinExistence type="predicted"/>
<dbReference type="RefSeq" id="WP_092075620.1">
    <property type="nucleotide sequence ID" value="NZ_FOYI01000001.1"/>
</dbReference>
<feature type="domain" description="Metallo-beta-lactamase" evidence="2">
    <location>
        <begin position="24"/>
        <end position="213"/>
    </location>
</feature>
<evidence type="ECO:0000259" key="2">
    <source>
        <dbReference type="SMART" id="SM00849"/>
    </source>
</evidence>
<dbReference type="Gene3D" id="3.60.15.10">
    <property type="entry name" value="Ribonuclease Z/Hydroxyacylglutathione hydrolase-like"/>
    <property type="match status" value="1"/>
</dbReference>
<keyword evidence="4" id="KW-1185">Reference proteome</keyword>
<dbReference type="EMBL" id="FOYI01000001">
    <property type="protein sequence ID" value="SFQ95069.1"/>
    <property type="molecule type" value="Genomic_DNA"/>
</dbReference>
<accession>A0A1I6CPI8</accession>
<dbReference type="Pfam" id="PF00753">
    <property type="entry name" value="Lactamase_B"/>
    <property type="match status" value="1"/>
</dbReference>
<dbReference type="GO" id="GO:0006749">
    <property type="term" value="P:glutathione metabolic process"/>
    <property type="evidence" value="ECO:0007669"/>
    <property type="project" value="InterPro"/>
</dbReference>
<dbReference type="InterPro" id="IPR036866">
    <property type="entry name" value="RibonucZ/Hydroxyglut_hydro"/>
</dbReference>
<dbReference type="PANTHER" id="PTHR43084">
    <property type="entry name" value="PERSULFIDE DIOXYGENASE ETHE1"/>
    <property type="match status" value="1"/>
</dbReference>
<evidence type="ECO:0000313" key="4">
    <source>
        <dbReference type="Proteomes" id="UP000199302"/>
    </source>
</evidence>
<dbReference type="InterPro" id="IPR051682">
    <property type="entry name" value="Mito_Persulfide_Diox"/>
</dbReference>
<dbReference type="InterPro" id="IPR001279">
    <property type="entry name" value="Metallo-B-lactamas"/>
</dbReference>
<name>A0A1I6CPI8_9RHOB</name>